<organism evidence="2 3">
    <name type="scientific">Crucibulum laeve</name>
    <dbReference type="NCBI Taxonomy" id="68775"/>
    <lineage>
        <taxon>Eukaryota</taxon>
        <taxon>Fungi</taxon>
        <taxon>Dikarya</taxon>
        <taxon>Basidiomycota</taxon>
        <taxon>Agaricomycotina</taxon>
        <taxon>Agaricomycetes</taxon>
        <taxon>Agaricomycetidae</taxon>
        <taxon>Agaricales</taxon>
        <taxon>Agaricineae</taxon>
        <taxon>Nidulariaceae</taxon>
        <taxon>Crucibulum</taxon>
    </lineage>
</organism>
<dbReference type="EMBL" id="ML213744">
    <property type="protein sequence ID" value="TFK31483.1"/>
    <property type="molecule type" value="Genomic_DNA"/>
</dbReference>
<feature type="region of interest" description="Disordered" evidence="1">
    <location>
        <begin position="1"/>
        <end position="26"/>
    </location>
</feature>
<evidence type="ECO:0008006" key="4">
    <source>
        <dbReference type="Google" id="ProtNLM"/>
    </source>
</evidence>
<name>A0A5C3LH26_9AGAR</name>
<sequence>MSIATRTTLGLNTSRSTSLPHGHTSNPSTSFSKFILNQDVVDIVFQHFGDIHYSMSNLERWKTRKALALAARVCRPFSYAALDHLWRYLDSWLPLLQLLPSFKQSMYYSYSLCGVVTDDEWAHFDAHARRVRSFSVLWDDVNAKHITPYTFIRLAQLHPAPIFPALRLLRFSDSENLNSRRLKHIAAGCFLLVSPAIKTLMIDKFDDDLTEHNEFFDAFFSSFMRGSTNIQDLTVDGCIPHWRTLASFCNLTKLRFYKRFEQNWLVCLSMDIKSLRSFNNLTSITIEASITDSYSPGDIQTLLHYVPALNSSECLDCLPHLQEIDLVGGVALLVLVLYHIPSNNLKCISILCTERFDRALSPLWDQFFEQLSHCQYLRNIMMLNTMIHGSYTVSDFAGIISQNHLQSLLKLNHLEVLLIKGYIVDNLHEAFITQSASSWSQLQFLALPDSPLVPEVDSSPQQLGVLSHIARNYLNLAVLKLSVNAMDLAIPIPSSYHSSSRLKNLFLSDRKDLRDLTEPQRQLLARYLYRVFPSLEVVSGVQTEFWEEINAMVQAYKADTFSGASIDHHDSITSMST</sequence>
<evidence type="ECO:0000313" key="3">
    <source>
        <dbReference type="Proteomes" id="UP000308652"/>
    </source>
</evidence>
<proteinExistence type="predicted"/>
<gene>
    <name evidence="2" type="ORF">BDQ12DRAFT_694074</name>
</gene>
<evidence type="ECO:0000256" key="1">
    <source>
        <dbReference type="SAM" id="MobiDB-lite"/>
    </source>
</evidence>
<accession>A0A5C3LH26</accession>
<dbReference type="SUPFAM" id="SSF52047">
    <property type="entry name" value="RNI-like"/>
    <property type="match status" value="2"/>
</dbReference>
<keyword evidence="3" id="KW-1185">Reference proteome</keyword>
<dbReference type="OrthoDB" id="2447803at2759"/>
<evidence type="ECO:0000313" key="2">
    <source>
        <dbReference type="EMBL" id="TFK31483.1"/>
    </source>
</evidence>
<reference evidence="2 3" key="1">
    <citation type="journal article" date="2019" name="Nat. Ecol. Evol.">
        <title>Megaphylogeny resolves global patterns of mushroom evolution.</title>
        <authorList>
            <person name="Varga T."/>
            <person name="Krizsan K."/>
            <person name="Foldi C."/>
            <person name="Dima B."/>
            <person name="Sanchez-Garcia M."/>
            <person name="Sanchez-Ramirez S."/>
            <person name="Szollosi G.J."/>
            <person name="Szarkandi J.G."/>
            <person name="Papp V."/>
            <person name="Albert L."/>
            <person name="Andreopoulos W."/>
            <person name="Angelini C."/>
            <person name="Antonin V."/>
            <person name="Barry K.W."/>
            <person name="Bougher N.L."/>
            <person name="Buchanan P."/>
            <person name="Buyck B."/>
            <person name="Bense V."/>
            <person name="Catcheside P."/>
            <person name="Chovatia M."/>
            <person name="Cooper J."/>
            <person name="Damon W."/>
            <person name="Desjardin D."/>
            <person name="Finy P."/>
            <person name="Geml J."/>
            <person name="Haridas S."/>
            <person name="Hughes K."/>
            <person name="Justo A."/>
            <person name="Karasinski D."/>
            <person name="Kautmanova I."/>
            <person name="Kiss B."/>
            <person name="Kocsube S."/>
            <person name="Kotiranta H."/>
            <person name="LaButti K.M."/>
            <person name="Lechner B.E."/>
            <person name="Liimatainen K."/>
            <person name="Lipzen A."/>
            <person name="Lukacs Z."/>
            <person name="Mihaltcheva S."/>
            <person name="Morgado L.N."/>
            <person name="Niskanen T."/>
            <person name="Noordeloos M.E."/>
            <person name="Ohm R.A."/>
            <person name="Ortiz-Santana B."/>
            <person name="Ovrebo C."/>
            <person name="Racz N."/>
            <person name="Riley R."/>
            <person name="Savchenko A."/>
            <person name="Shiryaev A."/>
            <person name="Soop K."/>
            <person name="Spirin V."/>
            <person name="Szebenyi C."/>
            <person name="Tomsovsky M."/>
            <person name="Tulloss R.E."/>
            <person name="Uehling J."/>
            <person name="Grigoriev I.V."/>
            <person name="Vagvolgyi C."/>
            <person name="Papp T."/>
            <person name="Martin F.M."/>
            <person name="Miettinen O."/>
            <person name="Hibbett D.S."/>
            <person name="Nagy L.G."/>
        </authorList>
    </citation>
    <scope>NUCLEOTIDE SEQUENCE [LARGE SCALE GENOMIC DNA]</scope>
    <source>
        <strain evidence="2 3">CBS 166.37</strain>
    </source>
</reference>
<protein>
    <recommendedName>
        <fullName evidence="4">F-box domain-containing protein</fullName>
    </recommendedName>
</protein>
<dbReference type="AlphaFoldDB" id="A0A5C3LH26"/>
<dbReference type="Proteomes" id="UP000308652">
    <property type="component" value="Unassembled WGS sequence"/>
</dbReference>